<dbReference type="HAMAP" id="MF_00052_B">
    <property type="entry name" value="RNase_HII_B"/>
    <property type="match status" value="1"/>
</dbReference>
<feature type="domain" description="RNase H type-2" evidence="17">
    <location>
        <begin position="16"/>
        <end position="201"/>
    </location>
</feature>
<dbReference type="Proteomes" id="UP000035661">
    <property type="component" value="Chromosome"/>
</dbReference>
<evidence type="ECO:0000256" key="12">
    <source>
        <dbReference type="ARBA" id="ARBA00022801"/>
    </source>
</evidence>
<dbReference type="PROSITE" id="PS51975">
    <property type="entry name" value="RNASE_H_2"/>
    <property type="match status" value="1"/>
</dbReference>
<feature type="binding site" evidence="14 15">
    <location>
        <position position="23"/>
    </location>
    <ligand>
        <name>a divalent metal cation</name>
        <dbReference type="ChEBI" id="CHEBI:60240"/>
    </ligand>
</feature>
<dbReference type="PANTHER" id="PTHR10954:SF18">
    <property type="entry name" value="RIBONUCLEASE HII"/>
    <property type="match status" value="1"/>
</dbReference>
<evidence type="ECO:0000256" key="5">
    <source>
        <dbReference type="ARBA" id="ARBA00007383"/>
    </source>
</evidence>
<dbReference type="RefSeq" id="WP_047791784.1">
    <property type="nucleotide sequence ID" value="NZ_CP011856.1"/>
</dbReference>
<comment type="cofactor">
    <cofactor evidence="14 15">
        <name>Mn(2+)</name>
        <dbReference type="ChEBI" id="CHEBI:29035"/>
    </cofactor>
    <cofactor evidence="14 15">
        <name>Mg(2+)</name>
        <dbReference type="ChEBI" id="CHEBI:18420"/>
    </cofactor>
    <text evidence="14 15">Manganese or magnesium. Binds 1 divalent metal ion per monomer in the absence of substrate. May bind a second metal ion after substrate binding.</text>
</comment>
<name>A0A0H3XN56_9MOLU</name>
<keyword evidence="13 14" id="KW-0464">Manganese</keyword>
<evidence type="ECO:0000313" key="19">
    <source>
        <dbReference type="Proteomes" id="UP000035661"/>
    </source>
</evidence>
<dbReference type="InterPro" id="IPR022898">
    <property type="entry name" value="RNase_HII"/>
</dbReference>
<dbReference type="AlphaFoldDB" id="A0A0H3XN56"/>
<evidence type="ECO:0000256" key="4">
    <source>
        <dbReference type="ARBA" id="ARBA00004496"/>
    </source>
</evidence>
<keyword evidence="12 14" id="KW-0378">Hydrolase</keyword>
<dbReference type="SUPFAM" id="SSF53098">
    <property type="entry name" value="Ribonuclease H-like"/>
    <property type="match status" value="1"/>
</dbReference>
<evidence type="ECO:0000256" key="14">
    <source>
        <dbReference type="HAMAP-Rule" id="MF_00052"/>
    </source>
</evidence>
<comment type="catalytic activity">
    <reaction evidence="1 14 15 16">
        <text>Endonucleolytic cleavage to 5'-phosphomonoester.</text>
        <dbReference type="EC" id="3.1.26.4"/>
    </reaction>
</comment>
<comment type="function">
    <text evidence="3 14 16">Endonuclease that specifically degrades the RNA of RNA-DNA hybrids.</text>
</comment>
<comment type="similarity">
    <text evidence="5 14 16">Belongs to the RNase HII family.</text>
</comment>
<dbReference type="Pfam" id="PF01351">
    <property type="entry name" value="RNase_HII"/>
    <property type="match status" value="1"/>
</dbReference>
<dbReference type="CDD" id="cd07182">
    <property type="entry name" value="RNase_HII_bacteria_HII_like"/>
    <property type="match status" value="1"/>
</dbReference>
<protein>
    <recommendedName>
        <fullName evidence="7 14">Ribonuclease HII</fullName>
        <shortName evidence="14">RNase HII</shortName>
        <ecNumber evidence="6 14">3.1.26.4</ecNumber>
    </recommendedName>
</protein>
<gene>
    <name evidence="14 18" type="primary">rnhB</name>
    <name evidence="18" type="ORF">SERIO_v1c10360</name>
</gene>
<keyword evidence="19" id="KW-1185">Reference proteome</keyword>
<dbReference type="InterPro" id="IPR036397">
    <property type="entry name" value="RNaseH_sf"/>
</dbReference>
<keyword evidence="10 14" id="KW-0479">Metal-binding</keyword>
<evidence type="ECO:0000256" key="9">
    <source>
        <dbReference type="ARBA" id="ARBA00022722"/>
    </source>
</evidence>
<reference evidence="18 19" key="1">
    <citation type="journal article" date="2015" name="Genome Biol. Evol.">
        <title>Found and Lost: The Fates of Horizontally Acquired Genes in Arthropod-Symbiotic Spiroplasma.</title>
        <authorList>
            <person name="Lo W.S."/>
            <person name="Gasparich G.E."/>
            <person name="Kuo C.H."/>
        </authorList>
    </citation>
    <scope>NUCLEOTIDE SEQUENCE [LARGE SCALE GENOMIC DNA]</scope>
    <source>
        <strain evidence="19">TDA-040725-5</strain>
    </source>
</reference>
<dbReference type="GO" id="GO:0043137">
    <property type="term" value="P:DNA replication, removal of RNA primer"/>
    <property type="evidence" value="ECO:0007669"/>
    <property type="project" value="TreeGrafter"/>
</dbReference>
<organism evidence="18 19">
    <name type="scientific">Spiroplasma eriocheiris</name>
    <dbReference type="NCBI Taxonomy" id="315358"/>
    <lineage>
        <taxon>Bacteria</taxon>
        <taxon>Bacillati</taxon>
        <taxon>Mycoplasmatota</taxon>
        <taxon>Mollicutes</taxon>
        <taxon>Entomoplasmatales</taxon>
        <taxon>Spiroplasmataceae</taxon>
        <taxon>Spiroplasma</taxon>
    </lineage>
</organism>
<feature type="binding site" evidence="14 15">
    <location>
        <position position="22"/>
    </location>
    <ligand>
        <name>a divalent metal cation</name>
        <dbReference type="ChEBI" id="CHEBI:60240"/>
    </ligand>
</feature>
<dbReference type="STRING" id="315358.SERIO_v1c10360"/>
<dbReference type="InterPro" id="IPR001352">
    <property type="entry name" value="RNase_HII/HIII"/>
</dbReference>
<dbReference type="PANTHER" id="PTHR10954">
    <property type="entry name" value="RIBONUCLEASE H2 SUBUNIT A"/>
    <property type="match status" value="1"/>
</dbReference>
<dbReference type="NCBIfam" id="NF000595">
    <property type="entry name" value="PRK00015.1-3"/>
    <property type="match status" value="1"/>
</dbReference>
<keyword evidence="9 14" id="KW-0540">Nuclease</keyword>
<dbReference type="PATRIC" id="fig|743698.3.peg.1046"/>
<keyword evidence="11 14" id="KW-0255">Endonuclease</keyword>
<dbReference type="KEGG" id="seri:SERIO_v1c10360"/>
<dbReference type="EMBL" id="CP011856">
    <property type="protein sequence ID" value="AKM54592.1"/>
    <property type="molecule type" value="Genomic_DNA"/>
</dbReference>
<comment type="cofactor">
    <cofactor evidence="2">
        <name>Mg(2+)</name>
        <dbReference type="ChEBI" id="CHEBI:18420"/>
    </cofactor>
</comment>
<evidence type="ECO:0000256" key="11">
    <source>
        <dbReference type="ARBA" id="ARBA00022759"/>
    </source>
</evidence>
<dbReference type="GO" id="GO:0005737">
    <property type="term" value="C:cytoplasm"/>
    <property type="evidence" value="ECO:0007669"/>
    <property type="project" value="UniProtKB-SubCell"/>
</dbReference>
<dbReference type="GO" id="GO:0030145">
    <property type="term" value="F:manganese ion binding"/>
    <property type="evidence" value="ECO:0007669"/>
    <property type="project" value="UniProtKB-UniRule"/>
</dbReference>
<evidence type="ECO:0000313" key="18">
    <source>
        <dbReference type="EMBL" id="AKM54592.1"/>
    </source>
</evidence>
<dbReference type="InterPro" id="IPR024567">
    <property type="entry name" value="RNase_HII/HIII_dom"/>
</dbReference>
<reference evidence="19" key="2">
    <citation type="submission" date="2015-06" db="EMBL/GenBank/DDBJ databases">
        <title>Complete genome sequence of Spiroplasma eriocheiris TDA-040725-5 (DSM 21848).</title>
        <authorList>
            <person name="Lo W.-S."/>
            <person name="Kuo C.-H."/>
        </authorList>
    </citation>
    <scope>NUCLEOTIDE SEQUENCE [LARGE SCALE GENOMIC DNA]</scope>
    <source>
        <strain evidence="19">TDA-040725-5</strain>
    </source>
</reference>
<accession>A0A0H3XN56</accession>
<dbReference type="GO" id="GO:0004523">
    <property type="term" value="F:RNA-DNA hybrid ribonuclease activity"/>
    <property type="evidence" value="ECO:0007669"/>
    <property type="project" value="UniProtKB-UniRule"/>
</dbReference>
<evidence type="ECO:0000256" key="16">
    <source>
        <dbReference type="RuleBase" id="RU003515"/>
    </source>
</evidence>
<evidence type="ECO:0000256" key="15">
    <source>
        <dbReference type="PROSITE-ProRule" id="PRU01319"/>
    </source>
</evidence>
<keyword evidence="8 14" id="KW-0963">Cytoplasm</keyword>
<sequence length="201" mass="22860">MNQFEQDLLKQYPQVKIFSGSDEAGRGCLAGPLVAATVVLPSDYFNPAIKDSKKLTTYQREQLFVEITKVALDYAIYTVSVEQVEEMNPKQASIFGMEQTIQMLKIKPDLNLTDAEKLSSYFNYQNIIDGDNLSQSIGAASILAKVTRDLMMVDYHKRYPVYNFKNNKGYGTKEHLMALQKYGLCPLHRKTYAPVKKLLKK</sequence>
<proteinExistence type="inferred from homology"/>
<evidence type="ECO:0000256" key="2">
    <source>
        <dbReference type="ARBA" id="ARBA00001946"/>
    </source>
</evidence>
<dbReference type="Gene3D" id="3.30.420.10">
    <property type="entry name" value="Ribonuclease H-like superfamily/Ribonuclease H"/>
    <property type="match status" value="1"/>
</dbReference>
<dbReference type="EC" id="3.1.26.4" evidence="6 14"/>
<comment type="subcellular location">
    <subcellularLocation>
        <location evidence="4 14">Cytoplasm</location>
    </subcellularLocation>
</comment>
<dbReference type="GO" id="GO:0032299">
    <property type="term" value="C:ribonuclease H2 complex"/>
    <property type="evidence" value="ECO:0007669"/>
    <property type="project" value="TreeGrafter"/>
</dbReference>
<evidence type="ECO:0000256" key="7">
    <source>
        <dbReference type="ARBA" id="ARBA00019179"/>
    </source>
</evidence>
<evidence type="ECO:0000256" key="1">
    <source>
        <dbReference type="ARBA" id="ARBA00000077"/>
    </source>
</evidence>
<evidence type="ECO:0000256" key="13">
    <source>
        <dbReference type="ARBA" id="ARBA00023211"/>
    </source>
</evidence>
<evidence type="ECO:0000259" key="17">
    <source>
        <dbReference type="PROSITE" id="PS51975"/>
    </source>
</evidence>
<dbReference type="GO" id="GO:0003723">
    <property type="term" value="F:RNA binding"/>
    <property type="evidence" value="ECO:0007669"/>
    <property type="project" value="UniProtKB-UniRule"/>
</dbReference>
<evidence type="ECO:0000256" key="3">
    <source>
        <dbReference type="ARBA" id="ARBA00004065"/>
    </source>
</evidence>
<evidence type="ECO:0000256" key="10">
    <source>
        <dbReference type="ARBA" id="ARBA00022723"/>
    </source>
</evidence>
<feature type="binding site" evidence="14 15">
    <location>
        <position position="114"/>
    </location>
    <ligand>
        <name>a divalent metal cation</name>
        <dbReference type="ChEBI" id="CHEBI:60240"/>
    </ligand>
</feature>
<dbReference type="InterPro" id="IPR012337">
    <property type="entry name" value="RNaseH-like_sf"/>
</dbReference>
<dbReference type="GO" id="GO:0006298">
    <property type="term" value="P:mismatch repair"/>
    <property type="evidence" value="ECO:0007669"/>
    <property type="project" value="TreeGrafter"/>
</dbReference>
<evidence type="ECO:0000256" key="6">
    <source>
        <dbReference type="ARBA" id="ARBA00012180"/>
    </source>
</evidence>
<evidence type="ECO:0000256" key="8">
    <source>
        <dbReference type="ARBA" id="ARBA00022490"/>
    </source>
</evidence>